<keyword evidence="3 5" id="KW-0539">Nucleus</keyword>
<dbReference type="PROSITE" id="PS51476">
    <property type="entry name" value="PROTEASOME_BETA_2"/>
    <property type="match status" value="1"/>
</dbReference>
<dbReference type="STRING" id="105231.A0A1Y1I0B0"/>
<comment type="function">
    <text evidence="5">Component of the proteasome, a multicatalytic proteinase complex which is characterized by its ability to cleave peptides with Arg, Phe, Tyr, Leu, and Glu adjacent to the leaving group at neutral or slightly basic pH. The proteasome has an ATP-dependent proteolytic activity.</text>
</comment>
<dbReference type="PANTHER" id="PTHR32194:SF2">
    <property type="entry name" value="PROTEASOME SUBUNIT BETA TYPE-1"/>
    <property type="match status" value="1"/>
</dbReference>
<evidence type="ECO:0000256" key="2">
    <source>
        <dbReference type="ARBA" id="ARBA00022942"/>
    </source>
</evidence>
<dbReference type="InterPro" id="IPR001353">
    <property type="entry name" value="Proteasome_sua/b"/>
</dbReference>
<dbReference type="CDD" id="cd03758">
    <property type="entry name" value="proteasome_beta_type_2"/>
    <property type="match status" value="1"/>
</dbReference>
<comment type="similarity">
    <text evidence="5">Belongs to the peptidase T1B family.</text>
</comment>
<dbReference type="OrthoDB" id="268428at2759"/>
<comment type="function">
    <text evidence="4">Non-catalytic component of the proteasome, a multicatalytic proteinase complex which is characterized by its ability to cleave peptides with Arg, Phe, Tyr, Leu, and Glu adjacent to the leaving group at neutral or slightly basic pH. The proteasome has an ATP-dependent proteolytic activity.</text>
</comment>
<dbReference type="GO" id="GO:0005737">
    <property type="term" value="C:cytoplasm"/>
    <property type="evidence" value="ECO:0007669"/>
    <property type="project" value="UniProtKB-SubCell"/>
</dbReference>
<evidence type="ECO:0000256" key="1">
    <source>
        <dbReference type="ARBA" id="ARBA00022490"/>
    </source>
</evidence>
<dbReference type="GO" id="GO:0010498">
    <property type="term" value="P:proteasomal protein catabolic process"/>
    <property type="evidence" value="ECO:0007669"/>
    <property type="project" value="InterPro"/>
</dbReference>
<sequence>MDTLFGIVGDGFVLLASDTSQVQSIVLQKTDEDKIMILDEFKLLGTSGETGDRVQFSELIQKNIHLYQYRNGLPLSTDGAAHYMRGQLATALRKGPYSVFLLLAGWDKETGPSLYYMDYLATMHKLDKASMGYGGYFMLSLMDKHWKPNLTLEEAKKIMYLCIDEVQRRLVVAPPNFVIKIVDKDGARELERRDTVVDATNVTTATASPEAEFIDAPAAAAAEAGTSQADAVTKPPTESETKPPT</sequence>
<name>A0A1Y1I0B0_KLENI</name>
<reference evidence="7 8" key="1">
    <citation type="journal article" date="2014" name="Nat. Commun.">
        <title>Klebsormidium flaccidum genome reveals primary factors for plant terrestrial adaptation.</title>
        <authorList>
            <person name="Hori K."/>
            <person name="Maruyama F."/>
            <person name="Fujisawa T."/>
            <person name="Togashi T."/>
            <person name="Yamamoto N."/>
            <person name="Seo M."/>
            <person name="Sato S."/>
            <person name="Yamada T."/>
            <person name="Mori H."/>
            <person name="Tajima N."/>
            <person name="Moriyama T."/>
            <person name="Ikeuchi M."/>
            <person name="Watanabe M."/>
            <person name="Wada H."/>
            <person name="Kobayashi K."/>
            <person name="Saito M."/>
            <person name="Masuda T."/>
            <person name="Sasaki-Sekimoto Y."/>
            <person name="Mashiguchi K."/>
            <person name="Awai K."/>
            <person name="Shimojima M."/>
            <person name="Masuda S."/>
            <person name="Iwai M."/>
            <person name="Nobusawa T."/>
            <person name="Narise T."/>
            <person name="Kondo S."/>
            <person name="Saito H."/>
            <person name="Sato R."/>
            <person name="Murakawa M."/>
            <person name="Ihara Y."/>
            <person name="Oshima-Yamada Y."/>
            <person name="Ohtaka K."/>
            <person name="Satoh M."/>
            <person name="Sonobe K."/>
            <person name="Ishii M."/>
            <person name="Ohtani R."/>
            <person name="Kanamori-Sato M."/>
            <person name="Honoki R."/>
            <person name="Miyazaki D."/>
            <person name="Mochizuki H."/>
            <person name="Umetsu J."/>
            <person name="Higashi K."/>
            <person name="Shibata D."/>
            <person name="Kamiya Y."/>
            <person name="Sato N."/>
            <person name="Nakamura Y."/>
            <person name="Tabata S."/>
            <person name="Ida S."/>
            <person name="Kurokawa K."/>
            <person name="Ohta H."/>
        </authorList>
    </citation>
    <scope>NUCLEOTIDE SEQUENCE [LARGE SCALE GENOMIC DNA]</scope>
    <source>
        <strain evidence="7 8">NIES-2285</strain>
    </source>
</reference>
<comment type="subcellular location">
    <subcellularLocation>
        <location evidence="5">Cytoplasm</location>
    </subcellularLocation>
    <subcellularLocation>
        <location evidence="5">Nucleus</location>
    </subcellularLocation>
</comment>
<protein>
    <recommendedName>
        <fullName evidence="5">Proteasome subunit beta</fullName>
    </recommendedName>
</protein>
<keyword evidence="1 5" id="KW-0963">Cytoplasm</keyword>
<dbReference type="Gene3D" id="3.60.20.10">
    <property type="entry name" value="Glutamine Phosphoribosylpyrophosphate, subunit 1, domain 1"/>
    <property type="match status" value="1"/>
</dbReference>
<dbReference type="InterPro" id="IPR035206">
    <property type="entry name" value="Proteasome_beta2"/>
</dbReference>
<evidence type="ECO:0000313" key="8">
    <source>
        <dbReference type="Proteomes" id="UP000054558"/>
    </source>
</evidence>
<dbReference type="InterPro" id="IPR016050">
    <property type="entry name" value="Proteasome_bsu_CS"/>
</dbReference>
<organism evidence="7 8">
    <name type="scientific">Klebsormidium nitens</name>
    <name type="common">Green alga</name>
    <name type="synonym">Ulothrix nitens</name>
    <dbReference type="NCBI Taxonomy" id="105231"/>
    <lineage>
        <taxon>Eukaryota</taxon>
        <taxon>Viridiplantae</taxon>
        <taxon>Streptophyta</taxon>
        <taxon>Klebsormidiophyceae</taxon>
        <taxon>Klebsormidiales</taxon>
        <taxon>Klebsormidiaceae</taxon>
        <taxon>Klebsormidium</taxon>
    </lineage>
</organism>
<keyword evidence="8" id="KW-1185">Reference proteome</keyword>
<accession>A0A1Y1I0B0</accession>
<dbReference type="InterPro" id="IPR029055">
    <property type="entry name" value="Ntn_hydrolases_N"/>
</dbReference>
<evidence type="ECO:0000313" key="7">
    <source>
        <dbReference type="EMBL" id="GAQ82217.1"/>
    </source>
</evidence>
<evidence type="ECO:0000256" key="6">
    <source>
        <dbReference type="SAM" id="MobiDB-lite"/>
    </source>
</evidence>
<evidence type="ECO:0000256" key="3">
    <source>
        <dbReference type="ARBA" id="ARBA00023242"/>
    </source>
</evidence>
<evidence type="ECO:0000256" key="5">
    <source>
        <dbReference type="RuleBase" id="RU004203"/>
    </source>
</evidence>
<dbReference type="OMA" id="MKRDHDK"/>
<feature type="region of interest" description="Disordered" evidence="6">
    <location>
        <begin position="218"/>
        <end position="245"/>
    </location>
</feature>
<comment type="subunit">
    <text evidence="5">Component of the proteasome complex.</text>
</comment>
<dbReference type="Pfam" id="PF00227">
    <property type="entry name" value="Proteasome"/>
    <property type="match status" value="1"/>
</dbReference>
<dbReference type="FunFam" id="3.60.20.10:FF:000008">
    <property type="entry name" value="Proteasome subunit beta type-4"/>
    <property type="match status" value="1"/>
</dbReference>
<keyword evidence="2 5" id="KW-0647">Proteasome</keyword>
<dbReference type="GO" id="GO:0005634">
    <property type="term" value="C:nucleus"/>
    <property type="evidence" value="ECO:0007669"/>
    <property type="project" value="UniProtKB-SubCell"/>
</dbReference>
<dbReference type="SUPFAM" id="SSF56235">
    <property type="entry name" value="N-terminal nucleophile aminohydrolases (Ntn hydrolases)"/>
    <property type="match status" value="1"/>
</dbReference>
<proteinExistence type="inferred from homology"/>
<dbReference type="InterPro" id="IPR023333">
    <property type="entry name" value="Proteasome_suB-type"/>
</dbReference>
<dbReference type="AlphaFoldDB" id="A0A1Y1I0B0"/>
<dbReference type="GO" id="GO:0005839">
    <property type="term" value="C:proteasome core complex"/>
    <property type="evidence" value="ECO:0007669"/>
    <property type="project" value="InterPro"/>
</dbReference>
<dbReference type="EMBL" id="DF237053">
    <property type="protein sequence ID" value="GAQ82217.1"/>
    <property type="molecule type" value="Genomic_DNA"/>
</dbReference>
<dbReference type="Proteomes" id="UP000054558">
    <property type="component" value="Unassembled WGS sequence"/>
</dbReference>
<gene>
    <name evidence="7" type="ORF">KFL_001040200</name>
</gene>
<dbReference type="PROSITE" id="PS00854">
    <property type="entry name" value="PROTEASOME_BETA_1"/>
    <property type="match status" value="1"/>
</dbReference>
<evidence type="ECO:0000256" key="4">
    <source>
        <dbReference type="ARBA" id="ARBA00024953"/>
    </source>
</evidence>
<dbReference type="PANTHER" id="PTHR32194">
    <property type="entry name" value="METALLOPROTEASE TLDD"/>
    <property type="match status" value="1"/>
</dbReference>
<feature type="compositionally biased region" description="Low complexity" evidence="6">
    <location>
        <begin position="218"/>
        <end position="236"/>
    </location>
</feature>